<keyword evidence="9 10" id="KW-0413">Isomerase</keyword>
<dbReference type="OrthoDB" id="1645589at2"/>
<protein>
    <recommendedName>
        <fullName evidence="7 10">Ribulose-phosphate 3-epimerase</fullName>
        <ecNumber evidence="7 10">5.1.3.1</ecNumber>
    </recommendedName>
</protein>
<dbReference type="GO" id="GO:0019323">
    <property type="term" value="P:pentose catabolic process"/>
    <property type="evidence" value="ECO:0007669"/>
    <property type="project" value="UniProtKB-UniRule"/>
</dbReference>
<evidence type="ECO:0000256" key="5">
    <source>
        <dbReference type="ARBA" id="ARBA00001954"/>
    </source>
</evidence>
<name>A0A1G9JI63_9FIRM</name>
<keyword evidence="13" id="KW-0862">Zinc</keyword>
<comment type="similarity">
    <text evidence="6 10 11">Belongs to the ribulose-phosphate 3-epimerase family.</text>
</comment>
<dbReference type="CDD" id="cd00429">
    <property type="entry name" value="RPE"/>
    <property type="match status" value="1"/>
</dbReference>
<evidence type="ECO:0000256" key="1">
    <source>
        <dbReference type="ARBA" id="ARBA00001782"/>
    </source>
</evidence>
<feature type="binding site" evidence="10 13">
    <location>
        <position position="66"/>
    </location>
    <ligand>
        <name>a divalent metal cation</name>
        <dbReference type="ChEBI" id="CHEBI:60240"/>
    </ligand>
</feature>
<evidence type="ECO:0000256" key="9">
    <source>
        <dbReference type="ARBA" id="ARBA00023235"/>
    </source>
</evidence>
<evidence type="ECO:0000256" key="13">
    <source>
        <dbReference type="PIRSR" id="PIRSR001461-2"/>
    </source>
</evidence>
<dbReference type="PROSITE" id="PS01086">
    <property type="entry name" value="RIBUL_P_3_EPIMER_2"/>
    <property type="match status" value="1"/>
</dbReference>
<evidence type="ECO:0000256" key="11">
    <source>
        <dbReference type="PIRNR" id="PIRNR001461"/>
    </source>
</evidence>
<dbReference type="InterPro" id="IPR013785">
    <property type="entry name" value="Aldolase_TIM"/>
</dbReference>
<dbReference type="EC" id="5.1.3.1" evidence="7 10"/>
<dbReference type="GO" id="GO:0046872">
    <property type="term" value="F:metal ion binding"/>
    <property type="evidence" value="ECO:0007669"/>
    <property type="project" value="UniProtKB-UniRule"/>
</dbReference>
<comment type="cofactor">
    <cofactor evidence="5">
        <name>Fe(2+)</name>
        <dbReference type="ChEBI" id="CHEBI:29033"/>
    </cofactor>
</comment>
<evidence type="ECO:0000313" key="15">
    <source>
        <dbReference type="EMBL" id="SDL37290.1"/>
    </source>
</evidence>
<keyword evidence="8 10" id="KW-0479">Metal-binding</keyword>
<dbReference type="HAMAP" id="MF_02227">
    <property type="entry name" value="RPE"/>
    <property type="match status" value="1"/>
</dbReference>
<dbReference type="STRING" id="321763.SAMN04488692_1042"/>
<gene>
    <name evidence="10" type="primary">rpe</name>
    <name evidence="15" type="ORF">SAMN04488692_1042</name>
</gene>
<dbReference type="NCBIfam" id="TIGR01163">
    <property type="entry name" value="rpe"/>
    <property type="match status" value="1"/>
</dbReference>
<feature type="binding site" evidence="10 14">
    <location>
        <begin position="197"/>
        <end position="198"/>
    </location>
    <ligand>
        <name>substrate</name>
    </ligand>
</feature>
<comment type="cofactor">
    <cofactor evidence="4">
        <name>Zn(2+)</name>
        <dbReference type="ChEBI" id="CHEBI:29105"/>
    </cofactor>
</comment>
<dbReference type="Proteomes" id="UP000199476">
    <property type="component" value="Unassembled WGS sequence"/>
</dbReference>
<evidence type="ECO:0000256" key="14">
    <source>
        <dbReference type="PIRSR" id="PIRSR001461-3"/>
    </source>
</evidence>
<keyword evidence="13" id="KW-0464">Manganese</keyword>
<comment type="cofactor">
    <cofactor evidence="10 13">
        <name>a divalent metal cation</name>
        <dbReference type="ChEBI" id="CHEBI:60240"/>
    </cofactor>
    <text evidence="10 13">Binds 1 divalent metal cation per subunit.</text>
</comment>
<dbReference type="PANTHER" id="PTHR11749">
    <property type="entry name" value="RIBULOSE-5-PHOSPHATE-3-EPIMERASE"/>
    <property type="match status" value="1"/>
</dbReference>
<feature type="binding site" evidence="10 14">
    <location>
        <position position="66"/>
    </location>
    <ligand>
        <name>substrate</name>
    </ligand>
</feature>
<dbReference type="FunFam" id="3.20.20.70:FF:000004">
    <property type="entry name" value="Ribulose-phosphate 3-epimerase"/>
    <property type="match status" value="1"/>
</dbReference>
<dbReference type="EMBL" id="FNGO01000004">
    <property type="protein sequence ID" value="SDL37290.1"/>
    <property type="molecule type" value="Genomic_DNA"/>
</dbReference>
<keyword evidence="16" id="KW-1185">Reference proteome</keyword>
<dbReference type="AlphaFoldDB" id="A0A1G9JI63"/>
<dbReference type="Gene3D" id="3.20.20.70">
    <property type="entry name" value="Aldolase class I"/>
    <property type="match status" value="1"/>
</dbReference>
<accession>A0A1G9JI63</accession>
<evidence type="ECO:0000256" key="6">
    <source>
        <dbReference type="ARBA" id="ARBA00009541"/>
    </source>
</evidence>
<evidence type="ECO:0000256" key="8">
    <source>
        <dbReference type="ARBA" id="ARBA00022723"/>
    </source>
</evidence>
<feature type="binding site" evidence="10 14">
    <location>
        <position position="10"/>
    </location>
    <ligand>
        <name>substrate</name>
    </ligand>
</feature>
<dbReference type="GO" id="GO:0005737">
    <property type="term" value="C:cytoplasm"/>
    <property type="evidence" value="ECO:0007669"/>
    <property type="project" value="UniProtKB-ARBA"/>
</dbReference>
<dbReference type="NCBIfam" id="NF004076">
    <property type="entry name" value="PRK05581.1-4"/>
    <property type="match status" value="1"/>
</dbReference>
<comment type="cofactor">
    <cofactor evidence="3">
        <name>Co(2+)</name>
        <dbReference type="ChEBI" id="CHEBI:48828"/>
    </cofactor>
</comment>
<feature type="binding site" evidence="14">
    <location>
        <position position="177"/>
    </location>
    <ligand>
        <name>substrate</name>
    </ligand>
</feature>
<dbReference type="GO" id="GO:0004750">
    <property type="term" value="F:D-ribulose-phosphate 3-epimerase activity"/>
    <property type="evidence" value="ECO:0007669"/>
    <property type="project" value="UniProtKB-UniRule"/>
</dbReference>
<dbReference type="RefSeq" id="WP_089758408.1">
    <property type="nucleotide sequence ID" value="NZ_FNGO01000004.1"/>
</dbReference>
<dbReference type="PIRSF" id="PIRSF001461">
    <property type="entry name" value="RPE"/>
    <property type="match status" value="1"/>
</dbReference>
<feature type="binding site" evidence="10 13">
    <location>
        <position position="175"/>
    </location>
    <ligand>
        <name>a divalent metal cation</name>
        <dbReference type="ChEBI" id="CHEBI:60240"/>
    </ligand>
</feature>
<feature type="binding site" evidence="10">
    <location>
        <begin position="175"/>
        <end position="177"/>
    </location>
    <ligand>
        <name>substrate</name>
    </ligand>
</feature>
<evidence type="ECO:0000256" key="10">
    <source>
        <dbReference type="HAMAP-Rule" id="MF_02227"/>
    </source>
</evidence>
<comment type="pathway">
    <text evidence="10">Carbohydrate degradation.</text>
</comment>
<keyword evidence="10 11" id="KW-0119">Carbohydrate metabolism</keyword>
<evidence type="ECO:0000313" key="16">
    <source>
        <dbReference type="Proteomes" id="UP000199476"/>
    </source>
</evidence>
<dbReference type="InterPro" id="IPR000056">
    <property type="entry name" value="Ribul_P_3_epim-like"/>
</dbReference>
<comment type="cofactor">
    <cofactor evidence="2">
        <name>Mn(2+)</name>
        <dbReference type="ChEBI" id="CHEBI:29035"/>
    </cofactor>
</comment>
<dbReference type="InterPro" id="IPR011060">
    <property type="entry name" value="RibuloseP-bd_barrel"/>
</dbReference>
<proteinExistence type="inferred from homology"/>
<evidence type="ECO:0000256" key="3">
    <source>
        <dbReference type="ARBA" id="ARBA00001941"/>
    </source>
</evidence>
<keyword evidence="13" id="KW-0170">Cobalt</keyword>
<comment type="catalytic activity">
    <reaction evidence="1 10 11">
        <text>D-ribulose 5-phosphate = D-xylulose 5-phosphate</text>
        <dbReference type="Rhea" id="RHEA:13677"/>
        <dbReference type="ChEBI" id="CHEBI:57737"/>
        <dbReference type="ChEBI" id="CHEBI:58121"/>
        <dbReference type="EC" id="5.1.3.1"/>
    </reaction>
</comment>
<feature type="binding site" evidence="10 13">
    <location>
        <position position="35"/>
    </location>
    <ligand>
        <name>a divalent metal cation</name>
        <dbReference type="ChEBI" id="CHEBI:60240"/>
    </ligand>
</feature>
<organism evidence="15 16">
    <name type="scientific">Halarsenatibacter silvermanii</name>
    <dbReference type="NCBI Taxonomy" id="321763"/>
    <lineage>
        <taxon>Bacteria</taxon>
        <taxon>Bacillati</taxon>
        <taxon>Bacillota</taxon>
        <taxon>Clostridia</taxon>
        <taxon>Halanaerobiales</taxon>
        <taxon>Halarsenatibacteraceae</taxon>
        <taxon>Halarsenatibacter</taxon>
    </lineage>
</organism>
<evidence type="ECO:0000256" key="12">
    <source>
        <dbReference type="PIRSR" id="PIRSR001461-1"/>
    </source>
</evidence>
<evidence type="ECO:0000256" key="4">
    <source>
        <dbReference type="ARBA" id="ARBA00001947"/>
    </source>
</evidence>
<feature type="binding site" evidence="10 13">
    <location>
        <position position="33"/>
    </location>
    <ligand>
        <name>a divalent metal cation</name>
        <dbReference type="ChEBI" id="CHEBI:60240"/>
    </ligand>
</feature>
<evidence type="ECO:0000256" key="7">
    <source>
        <dbReference type="ARBA" id="ARBA00013188"/>
    </source>
</evidence>
<feature type="active site" description="Proton donor" evidence="10 12">
    <location>
        <position position="175"/>
    </location>
</feature>
<dbReference type="InterPro" id="IPR026019">
    <property type="entry name" value="Ribul_P_3_epim"/>
</dbReference>
<sequence length="217" mass="23934">MIITAKIAPSLLAADFSQLREQLQQIENADYLHLDVMDGSYVPNMTFGPVVIEDLRDFSELPFDTHLMIENPEDFIEDFAEAGSDIITFHEEAALHSHRVLQQIKNEGCRAGISLNPHTPLANIKYLMPELDMILIMSVNPGFGGQSFIPVMREKISAARDMIERHNSSAELAVDGGIKLDNVDEIVDAGADVIVAGSAIFGKENPAEAVSRFKNRV</sequence>
<comment type="function">
    <text evidence="10">Catalyzes the reversible epimerization of D-ribulose 5-phosphate to D-xylulose 5-phosphate.</text>
</comment>
<dbReference type="Pfam" id="PF00834">
    <property type="entry name" value="Ribul_P_3_epim"/>
    <property type="match status" value="1"/>
</dbReference>
<feature type="binding site" evidence="10 14">
    <location>
        <begin position="142"/>
        <end position="145"/>
    </location>
    <ligand>
        <name>substrate</name>
    </ligand>
</feature>
<reference evidence="15 16" key="1">
    <citation type="submission" date="2016-10" db="EMBL/GenBank/DDBJ databases">
        <authorList>
            <person name="de Groot N.N."/>
        </authorList>
    </citation>
    <scope>NUCLEOTIDE SEQUENCE [LARGE SCALE GENOMIC DNA]</scope>
    <source>
        <strain evidence="15 16">SLAS-1</strain>
    </source>
</reference>
<evidence type="ECO:0000256" key="2">
    <source>
        <dbReference type="ARBA" id="ARBA00001936"/>
    </source>
</evidence>
<dbReference type="PROSITE" id="PS01085">
    <property type="entry name" value="RIBUL_P_3_EPIMER_1"/>
    <property type="match status" value="1"/>
</dbReference>
<dbReference type="SUPFAM" id="SSF51366">
    <property type="entry name" value="Ribulose-phoshate binding barrel"/>
    <property type="match status" value="1"/>
</dbReference>
<feature type="active site" description="Proton acceptor" evidence="10 12">
    <location>
        <position position="35"/>
    </location>
</feature>
<dbReference type="GO" id="GO:0006098">
    <property type="term" value="P:pentose-phosphate shunt"/>
    <property type="evidence" value="ECO:0007669"/>
    <property type="project" value="UniProtKB-UniRule"/>
</dbReference>